<protein>
    <submittedName>
        <fullName evidence="1">Uncharacterized protein</fullName>
    </submittedName>
</protein>
<organism evidence="1 2">
    <name type="scientific">Characodon lateralis</name>
    <dbReference type="NCBI Taxonomy" id="208331"/>
    <lineage>
        <taxon>Eukaryota</taxon>
        <taxon>Metazoa</taxon>
        <taxon>Chordata</taxon>
        <taxon>Craniata</taxon>
        <taxon>Vertebrata</taxon>
        <taxon>Euteleostomi</taxon>
        <taxon>Actinopterygii</taxon>
        <taxon>Neopterygii</taxon>
        <taxon>Teleostei</taxon>
        <taxon>Neoteleostei</taxon>
        <taxon>Acanthomorphata</taxon>
        <taxon>Ovalentaria</taxon>
        <taxon>Atherinomorphae</taxon>
        <taxon>Cyprinodontiformes</taxon>
        <taxon>Goodeidae</taxon>
        <taxon>Characodon</taxon>
    </lineage>
</organism>
<comment type="caution">
    <text evidence="1">The sequence shown here is derived from an EMBL/GenBank/DDBJ whole genome shotgun (WGS) entry which is preliminary data.</text>
</comment>
<dbReference type="Proteomes" id="UP001352852">
    <property type="component" value="Unassembled WGS sequence"/>
</dbReference>
<proteinExistence type="predicted"/>
<evidence type="ECO:0000313" key="1">
    <source>
        <dbReference type="EMBL" id="MED6286339.1"/>
    </source>
</evidence>
<reference evidence="1 2" key="1">
    <citation type="submission" date="2021-06" db="EMBL/GenBank/DDBJ databases">
        <authorList>
            <person name="Palmer J.M."/>
        </authorList>
    </citation>
    <scope>NUCLEOTIDE SEQUENCE [LARGE SCALE GENOMIC DNA]</scope>
    <source>
        <strain evidence="1 2">CL_MEX2019</strain>
        <tissue evidence="1">Muscle</tissue>
    </source>
</reference>
<name>A0ABU7EGQ2_9TELE</name>
<dbReference type="EMBL" id="JAHUTJ010057618">
    <property type="protein sequence ID" value="MED6286339.1"/>
    <property type="molecule type" value="Genomic_DNA"/>
</dbReference>
<gene>
    <name evidence="1" type="ORF">CHARACLAT_004969</name>
</gene>
<evidence type="ECO:0000313" key="2">
    <source>
        <dbReference type="Proteomes" id="UP001352852"/>
    </source>
</evidence>
<keyword evidence="2" id="KW-1185">Reference proteome</keyword>
<accession>A0ABU7EGQ2</accession>
<sequence>MESGSERPCACAGRIFFPSFPLPHLRRAIPVRSQLFPRMTAPILKGAHREVCLSEKGCFSFLLFFFNGQLFSSCSLLPITHRPSLWPVLSMILEAEEEEEGEERRVMMSTALVLR</sequence>